<feature type="domain" description="Alpha/beta hydrolase fold-3" evidence="2">
    <location>
        <begin position="53"/>
        <end position="193"/>
    </location>
</feature>
<dbReference type="Pfam" id="PF07859">
    <property type="entry name" value="Abhydrolase_3"/>
    <property type="match status" value="1"/>
</dbReference>
<dbReference type="InterPro" id="IPR029058">
    <property type="entry name" value="AB_hydrolase_fold"/>
</dbReference>
<proteinExistence type="predicted"/>
<name>A0A0U1LS49_TALIS</name>
<protein>
    <recommendedName>
        <fullName evidence="2">Alpha/beta hydrolase fold-3 domain-containing protein</fullName>
    </recommendedName>
</protein>
<dbReference type="OrthoDB" id="19653at2759"/>
<evidence type="ECO:0000256" key="1">
    <source>
        <dbReference type="ARBA" id="ARBA00022801"/>
    </source>
</evidence>
<dbReference type="InterPro" id="IPR013094">
    <property type="entry name" value="AB_hydrolase_3"/>
</dbReference>
<sequence>MATLVPGASLGQKFTNFDILQSTYKIVDGHEIRADILIPRSLPAGKAPVIARFHGGGLVRGDSIYEDWFPVWLLDLAEEHGAVIASANYRFLPEATGLDILDDVDDFWIWLHSSTIAQTLSSHVELDLNRIITAGDSAGGLLSVYLALSQPDQIRAATAAYPALHWDTPSLLPTKPSPILKNAPDNSFIDEYISSLKPGHIESSDLGLKRIAISSAITANRRGAEFYTRGADAVLRRGRLYQLLRLDNPDSRLPPGGLVILHGVDDDLVPIGASERFVDKSRDILKGRQGADRVVFSQRPGGHGFDVNSRLSEQWLKDALEVAVDTWLG</sequence>
<dbReference type="PANTHER" id="PTHR48081">
    <property type="entry name" value="AB HYDROLASE SUPERFAMILY PROTEIN C4A8.06C"/>
    <property type="match status" value="1"/>
</dbReference>
<dbReference type="EMBL" id="CVMT01000002">
    <property type="protein sequence ID" value="CRG85972.1"/>
    <property type="molecule type" value="Genomic_DNA"/>
</dbReference>
<evidence type="ECO:0000313" key="3">
    <source>
        <dbReference type="EMBL" id="CRG85972.1"/>
    </source>
</evidence>
<keyword evidence="1" id="KW-0378">Hydrolase</keyword>
<gene>
    <name evidence="3" type="ORF">PISL3812_02975</name>
</gene>
<reference evidence="3 4" key="1">
    <citation type="submission" date="2015-04" db="EMBL/GenBank/DDBJ databases">
        <authorList>
            <person name="Syromyatnikov M.Y."/>
            <person name="Popov V.N."/>
        </authorList>
    </citation>
    <scope>NUCLEOTIDE SEQUENCE [LARGE SCALE GENOMIC DNA]</scope>
    <source>
        <strain evidence="3">WF-38-12</strain>
    </source>
</reference>
<dbReference type="OMA" id="FWIWLHS"/>
<organism evidence="3 4">
    <name type="scientific">Talaromyces islandicus</name>
    <name type="common">Penicillium islandicum</name>
    <dbReference type="NCBI Taxonomy" id="28573"/>
    <lineage>
        <taxon>Eukaryota</taxon>
        <taxon>Fungi</taxon>
        <taxon>Dikarya</taxon>
        <taxon>Ascomycota</taxon>
        <taxon>Pezizomycotina</taxon>
        <taxon>Eurotiomycetes</taxon>
        <taxon>Eurotiomycetidae</taxon>
        <taxon>Eurotiales</taxon>
        <taxon>Trichocomaceae</taxon>
        <taxon>Talaromyces</taxon>
        <taxon>Talaromyces sect. Islandici</taxon>
    </lineage>
</organism>
<accession>A0A0U1LS49</accession>
<dbReference type="PANTHER" id="PTHR48081:SF3">
    <property type="entry name" value="ALPHA_BETA HYDROLASE FOLD-3 DOMAIN-CONTAINING PROTEIN"/>
    <property type="match status" value="1"/>
</dbReference>
<dbReference type="InterPro" id="IPR050300">
    <property type="entry name" value="GDXG_lipolytic_enzyme"/>
</dbReference>
<evidence type="ECO:0000313" key="4">
    <source>
        <dbReference type="Proteomes" id="UP000054383"/>
    </source>
</evidence>
<evidence type="ECO:0000259" key="2">
    <source>
        <dbReference type="Pfam" id="PF07859"/>
    </source>
</evidence>
<dbReference type="STRING" id="28573.A0A0U1LS49"/>
<dbReference type="AlphaFoldDB" id="A0A0U1LS49"/>
<dbReference type="GO" id="GO:0016787">
    <property type="term" value="F:hydrolase activity"/>
    <property type="evidence" value="ECO:0007669"/>
    <property type="project" value="UniProtKB-KW"/>
</dbReference>
<dbReference type="SUPFAM" id="SSF53474">
    <property type="entry name" value="alpha/beta-Hydrolases"/>
    <property type="match status" value="1"/>
</dbReference>
<keyword evidence="4" id="KW-1185">Reference proteome</keyword>
<dbReference type="Gene3D" id="3.40.50.1820">
    <property type="entry name" value="alpha/beta hydrolase"/>
    <property type="match status" value="1"/>
</dbReference>
<dbReference type="Proteomes" id="UP000054383">
    <property type="component" value="Unassembled WGS sequence"/>
</dbReference>